<dbReference type="Proteomes" id="UP000323876">
    <property type="component" value="Unassembled WGS sequence"/>
</dbReference>
<dbReference type="InterPro" id="IPR036388">
    <property type="entry name" value="WH-like_DNA-bd_sf"/>
</dbReference>
<accession>A0A5N0DLM3</accession>
<dbReference type="InterPro" id="IPR000835">
    <property type="entry name" value="HTH_MarR-typ"/>
</dbReference>
<dbReference type="GO" id="GO:0003700">
    <property type="term" value="F:DNA-binding transcription factor activity"/>
    <property type="evidence" value="ECO:0007669"/>
    <property type="project" value="InterPro"/>
</dbReference>
<dbReference type="GO" id="GO:0006950">
    <property type="term" value="P:response to stress"/>
    <property type="evidence" value="ECO:0007669"/>
    <property type="project" value="TreeGrafter"/>
</dbReference>
<sequence length="162" mass="18130">MLTIRKVYGYRVPIPARPPRSTDEAPLPRLGYLLKHAALQYADLTSTELAPLGITPQEWAALNCLDDQQERSQKEVAELLGIDRTTMVALIDRLQSQTWVERHPHPTDRRKNTVTLTPAGRAILKTGATIIDNCEHQFLAALPTPTHLKHALQTVITANQSR</sequence>
<reference evidence="2 3" key="1">
    <citation type="submission" date="2019-09" db="EMBL/GenBank/DDBJ databases">
        <authorList>
            <person name="Wang X."/>
        </authorList>
    </citation>
    <scope>NUCLEOTIDE SEQUENCE [LARGE SCALE GENOMIC DNA]</scope>
    <source>
        <strain evidence="2 3">CICC 11023</strain>
    </source>
</reference>
<evidence type="ECO:0000313" key="2">
    <source>
        <dbReference type="EMBL" id="KAA8877370.1"/>
    </source>
</evidence>
<dbReference type="PANTHER" id="PTHR33164:SF43">
    <property type="entry name" value="HTH-TYPE TRANSCRIPTIONAL REPRESSOR YETL"/>
    <property type="match status" value="1"/>
</dbReference>
<keyword evidence="3" id="KW-1185">Reference proteome</keyword>
<dbReference type="PANTHER" id="PTHR33164">
    <property type="entry name" value="TRANSCRIPTIONAL REGULATOR, MARR FAMILY"/>
    <property type="match status" value="1"/>
</dbReference>
<dbReference type="Pfam" id="PF12802">
    <property type="entry name" value="MarR_2"/>
    <property type="match status" value="1"/>
</dbReference>
<dbReference type="OrthoDB" id="3217017at2"/>
<dbReference type="SUPFAM" id="SSF46785">
    <property type="entry name" value="Winged helix' DNA-binding domain"/>
    <property type="match status" value="1"/>
</dbReference>
<dbReference type="SMART" id="SM00347">
    <property type="entry name" value="HTH_MARR"/>
    <property type="match status" value="1"/>
</dbReference>
<organism evidence="2 3">
    <name type="scientific">Nocardia colli</name>
    <dbReference type="NCBI Taxonomy" id="2545717"/>
    <lineage>
        <taxon>Bacteria</taxon>
        <taxon>Bacillati</taxon>
        <taxon>Actinomycetota</taxon>
        <taxon>Actinomycetes</taxon>
        <taxon>Mycobacteriales</taxon>
        <taxon>Nocardiaceae</taxon>
        <taxon>Nocardia</taxon>
    </lineage>
</organism>
<dbReference type="InterPro" id="IPR036390">
    <property type="entry name" value="WH_DNA-bd_sf"/>
</dbReference>
<evidence type="ECO:0000313" key="3">
    <source>
        <dbReference type="Proteomes" id="UP000323876"/>
    </source>
</evidence>
<proteinExistence type="predicted"/>
<dbReference type="PRINTS" id="PR00598">
    <property type="entry name" value="HTHMARR"/>
</dbReference>
<protein>
    <submittedName>
        <fullName evidence="2">MarR family transcriptional regulator</fullName>
    </submittedName>
</protein>
<dbReference type="InterPro" id="IPR039422">
    <property type="entry name" value="MarR/SlyA-like"/>
</dbReference>
<dbReference type="AlphaFoldDB" id="A0A5N0DLM3"/>
<feature type="domain" description="HTH marR-type" evidence="1">
    <location>
        <begin position="27"/>
        <end position="161"/>
    </location>
</feature>
<evidence type="ECO:0000259" key="1">
    <source>
        <dbReference type="PROSITE" id="PS50995"/>
    </source>
</evidence>
<comment type="caution">
    <text evidence="2">The sequence shown here is derived from an EMBL/GenBank/DDBJ whole genome shotgun (WGS) entry which is preliminary data.</text>
</comment>
<name>A0A5N0DLM3_9NOCA</name>
<dbReference type="PROSITE" id="PS50995">
    <property type="entry name" value="HTH_MARR_2"/>
    <property type="match status" value="1"/>
</dbReference>
<gene>
    <name evidence="2" type="ORF">F3087_44495</name>
</gene>
<dbReference type="Gene3D" id="1.10.10.10">
    <property type="entry name" value="Winged helix-like DNA-binding domain superfamily/Winged helix DNA-binding domain"/>
    <property type="match status" value="1"/>
</dbReference>
<dbReference type="EMBL" id="VXLC01000049">
    <property type="protein sequence ID" value="KAA8877370.1"/>
    <property type="molecule type" value="Genomic_DNA"/>
</dbReference>